<keyword evidence="3" id="KW-1185">Reference proteome</keyword>
<evidence type="ECO:0000313" key="3">
    <source>
        <dbReference type="Proteomes" id="UP000094526"/>
    </source>
</evidence>
<evidence type="ECO:0000256" key="1">
    <source>
        <dbReference type="SAM" id="MobiDB-lite"/>
    </source>
</evidence>
<feature type="region of interest" description="Disordered" evidence="1">
    <location>
        <begin position="1"/>
        <end position="28"/>
    </location>
</feature>
<gene>
    <name evidence="2" type="ORF">CLCR_04802</name>
</gene>
<dbReference type="OrthoDB" id="1699231at2759"/>
<dbReference type="VEuPathDB" id="FungiDB:G647_02920"/>
<dbReference type="STRING" id="86049.A0A1C1CKJ8"/>
<accession>A0A1C1CKJ8</accession>
<proteinExistence type="predicted"/>
<comment type="caution">
    <text evidence="2">The sequence shown here is derived from an EMBL/GenBank/DDBJ whole genome shotgun (WGS) entry which is preliminary data.</text>
</comment>
<name>A0A1C1CKJ8_9EURO</name>
<reference evidence="3" key="1">
    <citation type="submission" date="2015-07" db="EMBL/GenBank/DDBJ databases">
        <authorList>
            <person name="Teixeira M.M."/>
            <person name="Souza R.C."/>
            <person name="Almeida L.G."/>
            <person name="Vicente V.A."/>
            <person name="de Hoog S."/>
            <person name="Bocca A.L."/>
            <person name="de Almeida S.R."/>
            <person name="Vasconcelos A.T."/>
            <person name="Felipe M.S."/>
        </authorList>
    </citation>
    <scope>NUCLEOTIDE SEQUENCE [LARGE SCALE GENOMIC DNA]</scope>
    <source>
        <strain evidence="3">KSF</strain>
    </source>
</reference>
<protein>
    <submittedName>
        <fullName evidence="2">Uncharacterized protein</fullName>
    </submittedName>
</protein>
<dbReference type="EMBL" id="LGRB01000011">
    <property type="protein sequence ID" value="OCT48991.1"/>
    <property type="molecule type" value="Genomic_DNA"/>
</dbReference>
<dbReference type="VEuPathDB" id="FungiDB:CLCR_04802"/>
<dbReference type="AlphaFoldDB" id="A0A1C1CKJ8"/>
<organism evidence="2 3">
    <name type="scientific">Cladophialophora carrionii</name>
    <dbReference type="NCBI Taxonomy" id="86049"/>
    <lineage>
        <taxon>Eukaryota</taxon>
        <taxon>Fungi</taxon>
        <taxon>Dikarya</taxon>
        <taxon>Ascomycota</taxon>
        <taxon>Pezizomycotina</taxon>
        <taxon>Eurotiomycetes</taxon>
        <taxon>Chaetothyriomycetidae</taxon>
        <taxon>Chaetothyriales</taxon>
        <taxon>Herpotrichiellaceae</taxon>
        <taxon>Cladophialophora</taxon>
    </lineage>
</organism>
<dbReference type="Proteomes" id="UP000094526">
    <property type="component" value="Unassembled WGS sequence"/>
</dbReference>
<sequence>MSRPEAWAAELAQAPLKQRTDSSSGETEALTSIKAGLLWADNACDDGVDSTLWGPEEWRPRREVGRTGSESNHNDSVLILSTDEESRLATQADEKRTAILEAQNNHLMRLASAKNAVNDRQAGHIHRLSQKHATELQHVNFINDQIFESLRTDLRDEVERLAKEVKSVPAVASGLLKADDRALAELNELSLSIGVKQEGALDVDELRGRADRLTRALHLFRAGAVKDRLDRIYLESLHAADVAAGTQDPRNVSDPAHSAAEEELNSLYEEVDDMVTMVVAHDHGNVLRVALQDIRHAQMQETRATNEKIYTRLCSLTEALERFSARVDTLQAQRHDLHELEAQLGLIESDNGPLRDPVTVVARAESNDRSTAAHALLQHLNISTHVRELSQIAELDKQLDGLARRLEQNSTQHIAQILRTSEQTADRRRVALESVSEALAIDGKDELAVRALAERIAATRAGVEGAQTR</sequence>
<evidence type="ECO:0000313" key="2">
    <source>
        <dbReference type="EMBL" id="OCT48991.1"/>
    </source>
</evidence>